<keyword evidence="3" id="KW-1185">Reference proteome</keyword>
<evidence type="ECO:0000313" key="2">
    <source>
        <dbReference type="EMBL" id="KAF4615548.1"/>
    </source>
</evidence>
<feature type="compositionally biased region" description="Low complexity" evidence="1">
    <location>
        <begin position="1"/>
        <end position="14"/>
    </location>
</feature>
<feature type="region of interest" description="Disordered" evidence="1">
    <location>
        <begin position="1"/>
        <end position="35"/>
    </location>
</feature>
<feature type="compositionally biased region" description="Low complexity" evidence="1">
    <location>
        <begin position="148"/>
        <end position="185"/>
    </location>
</feature>
<comment type="caution">
    <text evidence="2">The sequence shown here is derived from an EMBL/GenBank/DDBJ whole genome shotgun (WGS) entry which is preliminary data.</text>
</comment>
<name>A0A8H4QQY9_9HELO</name>
<dbReference type="AlphaFoldDB" id="A0A8H4QQY9"/>
<evidence type="ECO:0000256" key="1">
    <source>
        <dbReference type="SAM" id="MobiDB-lite"/>
    </source>
</evidence>
<protein>
    <submittedName>
        <fullName evidence="2">Uncharacterized protein</fullName>
    </submittedName>
</protein>
<proteinExistence type="predicted"/>
<dbReference type="Proteomes" id="UP000566819">
    <property type="component" value="Unassembled WGS sequence"/>
</dbReference>
<evidence type="ECO:0000313" key="3">
    <source>
        <dbReference type="Proteomes" id="UP000566819"/>
    </source>
</evidence>
<organism evidence="2 3">
    <name type="scientific">Cudoniella acicularis</name>
    <dbReference type="NCBI Taxonomy" id="354080"/>
    <lineage>
        <taxon>Eukaryota</taxon>
        <taxon>Fungi</taxon>
        <taxon>Dikarya</taxon>
        <taxon>Ascomycota</taxon>
        <taxon>Pezizomycotina</taxon>
        <taxon>Leotiomycetes</taxon>
        <taxon>Helotiales</taxon>
        <taxon>Tricladiaceae</taxon>
        <taxon>Cudoniella</taxon>
    </lineage>
</organism>
<feature type="compositionally biased region" description="Low complexity" evidence="1">
    <location>
        <begin position="124"/>
        <end position="136"/>
    </location>
</feature>
<sequence>MHRQATSATTTTVSGSQESSAPGGPSMIPWDDPYIGSSIQPSQLAAFSSDLASAELAPAPTVSFPAFSGSFSISLISVTSAPAPGSSATVSSAFSTSLPNSSIESAPASSASSSAIPSSPLPSSPTSSSEIPSSLPISPISSAPASSSVIPSSPISSAPASSQTSPGTPASSSTPQATPSNSPSTMEARLYLSHDQGAEENVNSWWLYIETAAYFSSSTFQPCQDMVDSYDDPGLPLLDLPLGPTWPTVSFDLPSPSGEGCSYNGDGNDAGSLTCSGTTTPCSADPNSHNSVECTEAETVYPTIICNLPAS</sequence>
<reference evidence="2 3" key="1">
    <citation type="submission" date="2020-03" db="EMBL/GenBank/DDBJ databases">
        <title>Draft Genome Sequence of Cudoniella acicularis.</title>
        <authorList>
            <person name="Buettner E."/>
            <person name="Kellner H."/>
        </authorList>
    </citation>
    <scope>NUCLEOTIDE SEQUENCE [LARGE SCALE GENOMIC DNA]</scope>
    <source>
        <strain evidence="2 3">DSM 108380</strain>
    </source>
</reference>
<dbReference type="EMBL" id="JAAMPI010002324">
    <property type="protein sequence ID" value="KAF4615548.1"/>
    <property type="molecule type" value="Genomic_DNA"/>
</dbReference>
<gene>
    <name evidence="2" type="ORF">G7Y89_g15313</name>
</gene>
<accession>A0A8H4QQY9</accession>
<feature type="region of interest" description="Disordered" evidence="1">
    <location>
        <begin position="80"/>
        <end position="136"/>
    </location>
</feature>
<feature type="compositionally biased region" description="Low complexity" evidence="1">
    <location>
        <begin position="86"/>
        <end position="118"/>
    </location>
</feature>
<feature type="region of interest" description="Disordered" evidence="1">
    <location>
        <begin position="148"/>
        <end position="186"/>
    </location>
</feature>